<dbReference type="InterPro" id="IPR002110">
    <property type="entry name" value="Ankyrin_rpt"/>
</dbReference>
<dbReference type="Pfam" id="PF00023">
    <property type="entry name" value="Ank"/>
    <property type="match status" value="1"/>
</dbReference>
<dbReference type="InterPro" id="IPR036770">
    <property type="entry name" value="Ankyrin_rpt-contain_sf"/>
</dbReference>
<organism evidence="2">
    <name type="scientific">Pyrodinium bahamense</name>
    <dbReference type="NCBI Taxonomy" id="73915"/>
    <lineage>
        <taxon>Eukaryota</taxon>
        <taxon>Sar</taxon>
        <taxon>Alveolata</taxon>
        <taxon>Dinophyceae</taxon>
        <taxon>Gonyaulacales</taxon>
        <taxon>Pyrocystaceae</taxon>
        <taxon>Pyrodinium</taxon>
    </lineage>
</organism>
<dbReference type="AlphaFoldDB" id="A0A7S0ADH0"/>
<reference evidence="2" key="1">
    <citation type="submission" date="2021-01" db="EMBL/GenBank/DDBJ databases">
        <authorList>
            <person name="Corre E."/>
            <person name="Pelletier E."/>
            <person name="Niang G."/>
            <person name="Scheremetjew M."/>
            <person name="Finn R."/>
            <person name="Kale V."/>
            <person name="Holt S."/>
            <person name="Cochrane G."/>
            <person name="Meng A."/>
            <person name="Brown T."/>
            <person name="Cohen L."/>
        </authorList>
    </citation>
    <scope>NUCLEOTIDE SEQUENCE</scope>
    <source>
        <strain evidence="2">Pbaha01</strain>
    </source>
</reference>
<name>A0A7S0ADH0_9DINO</name>
<evidence type="ECO:0000313" key="2">
    <source>
        <dbReference type="EMBL" id="CAD8360073.1"/>
    </source>
</evidence>
<evidence type="ECO:0000256" key="1">
    <source>
        <dbReference type="PROSITE-ProRule" id="PRU00023"/>
    </source>
</evidence>
<dbReference type="SUPFAM" id="SSF48403">
    <property type="entry name" value="Ankyrin repeat"/>
    <property type="match status" value="1"/>
</dbReference>
<dbReference type="Gene3D" id="1.25.40.20">
    <property type="entry name" value="Ankyrin repeat-containing domain"/>
    <property type="match status" value="1"/>
</dbReference>
<dbReference type="EMBL" id="HBEG01024181">
    <property type="protein sequence ID" value="CAD8360073.1"/>
    <property type="molecule type" value="Transcribed_RNA"/>
</dbReference>
<keyword evidence="1" id="KW-0040">ANK repeat</keyword>
<sequence>MAARVNCYGYIGATVQGPVWDKDKGSIAPIDEEAIDFWTYCSATPVTVEDPGSTEFRAAYENALAKIKEKYEFLKPEFSDDDMTELLTPEERKRGWSYPLTRTQQKREFGVVVYEQERFLARLRDGDLRAVRECLADPERRRAIDVNHRDRGGLAPLHYAALLDLGEVARTLLDAGADPHLRDEVHGLTPLALAERGAGRGAGPGKEVAAALRTFGVKE</sequence>
<gene>
    <name evidence="2" type="ORF">PBAH0796_LOCUS14665</name>
</gene>
<dbReference type="PROSITE" id="PS50088">
    <property type="entry name" value="ANK_REPEAT"/>
    <property type="match status" value="1"/>
</dbReference>
<proteinExistence type="predicted"/>
<protein>
    <submittedName>
        <fullName evidence="2">Uncharacterized protein</fullName>
    </submittedName>
</protein>
<accession>A0A7S0ADH0</accession>
<feature type="repeat" description="ANK" evidence="1">
    <location>
        <begin position="152"/>
        <end position="184"/>
    </location>
</feature>
<dbReference type="PROSITE" id="PS50297">
    <property type="entry name" value="ANK_REP_REGION"/>
    <property type="match status" value="1"/>
</dbReference>